<feature type="domain" description="Cytochrome C biogenesis protein transmembrane" evidence="8">
    <location>
        <begin position="288"/>
        <end position="498"/>
    </location>
</feature>
<accession>A0ABT3JW16</accession>
<dbReference type="InterPro" id="IPR028250">
    <property type="entry name" value="DsbDN"/>
</dbReference>
<protein>
    <submittedName>
        <fullName evidence="10">Protein-disulfide reductase DsbD family protein</fullName>
    </submittedName>
</protein>
<feature type="transmembrane region" description="Helical" evidence="6">
    <location>
        <begin position="286"/>
        <end position="316"/>
    </location>
</feature>
<name>A0ABT3JW16_9XANT</name>
<keyword evidence="11" id="KW-1185">Reference proteome</keyword>
<keyword evidence="2 6" id="KW-0812">Transmembrane</keyword>
<dbReference type="PANTHER" id="PTHR32234">
    <property type="entry name" value="THIOL:DISULFIDE INTERCHANGE PROTEIN DSBD"/>
    <property type="match status" value="1"/>
</dbReference>
<dbReference type="CDD" id="cd02953">
    <property type="entry name" value="DsbDgamma"/>
    <property type="match status" value="1"/>
</dbReference>
<evidence type="ECO:0000259" key="9">
    <source>
        <dbReference type="Pfam" id="PF11412"/>
    </source>
</evidence>
<gene>
    <name evidence="10" type="ORF">OK345_09160</name>
</gene>
<dbReference type="PANTHER" id="PTHR32234:SF3">
    <property type="entry name" value="SUPPRESSION OF COPPER SENSITIVITY PROTEIN"/>
    <property type="match status" value="1"/>
</dbReference>
<dbReference type="RefSeq" id="WP_265127658.1">
    <property type="nucleotide sequence ID" value="NZ_JAPCHY010000007.1"/>
</dbReference>
<evidence type="ECO:0000256" key="7">
    <source>
        <dbReference type="SAM" id="SignalP"/>
    </source>
</evidence>
<feature type="transmembrane region" description="Helical" evidence="6">
    <location>
        <begin position="411"/>
        <end position="433"/>
    </location>
</feature>
<keyword evidence="5 6" id="KW-0472">Membrane</keyword>
<dbReference type="Gene3D" id="3.40.30.10">
    <property type="entry name" value="Glutaredoxin"/>
    <property type="match status" value="1"/>
</dbReference>
<dbReference type="SUPFAM" id="SSF52833">
    <property type="entry name" value="Thioredoxin-like"/>
    <property type="match status" value="1"/>
</dbReference>
<feature type="transmembrane region" description="Helical" evidence="6">
    <location>
        <begin position="376"/>
        <end position="399"/>
    </location>
</feature>
<feature type="domain" description="Thiol:disulfide interchange protein DsbD N-terminal" evidence="9">
    <location>
        <begin position="48"/>
        <end position="151"/>
    </location>
</feature>
<feature type="transmembrane region" description="Helical" evidence="6">
    <location>
        <begin position="336"/>
        <end position="356"/>
    </location>
</feature>
<evidence type="ECO:0000256" key="2">
    <source>
        <dbReference type="ARBA" id="ARBA00022692"/>
    </source>
</evidence>
<dbReference type="InterPro" id="IPR035671">
    <property type="entry name" value="DsbD_gamma"/>
</dbReference>
<evidence type="ECO:0000313" key="11">
    <source>
        <dbReference type="Proteomes" id="UP001209922"/>
    </source>
</evidence>
<feature type="signal peptide" evidence="7">
    <location>
        <begin position="1"/>
        <end position="28"/>
    </location>
</feature>
<evidence type="ECO:0000256" key="3">
    <source>
        <dbReference type="ARBA" id="ARBA00022748"/>
    </source>
</evidence>
<feature type="transmembrane region" description="Helical" evidence="6">
    <location>
        <begin position="445"/>
        <end position="464"/>
    </location>
</feature>
<dbReference type="Pfam" id="PF11412">
    <property type="entry name" value="DsbD_N"/>
    <property type="match status" value="1"/>
</dbReference>
<evidence type="ECO:0000256" key="6">
    <source>
        <dbReference type="SAM" id="Phobius"/>
    </source>
</evidence>
<dbReference type="Proteomes" id="UP001209922">
    <property type="component" value="Unassembled WGS sequence"/>
</dbReference>
<evidence type="ECO:0000256" key="1">
    <source>
        <dbReference type="ARBA" id="ARBA00004141"/>
    </source>
</evidence>
<evidence type="ECO:0000256" key="5">
    <source>
        <dbReference type="ARBA" id="ARBA00023136"/>
    </source>
</evidence>
<evidence type="ECO:0000259" key="8">
    <source>
        <dbReference type="Pfam" id="PF02683"/>
    </source>
</evidence>
<reference evidence="10 11" key="1">
    <citation type="submission" date="2022-10" db="EMBL/GenBank/DDBJ databases">
        <title>Xanthomonas sp. H13-6.</title>
        <authorList>
            <person name="Liu X."/>
            <person name="Deng Z."/>
            <person name="Jiang Y."/>
            <person name="Yu T."/>
            <person name="Ai J."/>
        </authorList>
    </citation>
    <scope>NUCLEOTIDE SEQUENCE [LARGE SCALE GENOMIC DNA]</scope>
    <source>
        <strain evidence="10 11">H13-6</strain>
    </source>
</reference>
<dbReference type="EMBL" id="JAPCHY010000007">
    <property type="protein sequence ID" value="MCW4472672.1"/>
    <property type="molecule type" value="Genomic_DNA"/>
</dbReference>
<keyword evidence="7" id="KW-0732">Signal</keyword>
<evidence type="ECO:0000256" key="4">
    <source>
        <dbReference type="ARBA" id="ARBA00022989"/>
    </source>
</evidence>
<feature type="transmembrane region" description="Helical" evidence="6">
    <location>
        <begin position="533"/>
        <end position="550"/>
    </location>
</feature>
<keyword evidence="3" id="KW-0201">Cytochrome c-type biogenesis</keyword>
<dbReference type="Pfam" id="PF02683">
    <property type="entry name" value="DsbD_TM"/>
    <property type="match status" value="1"/>
</dbReference>
<feature type="chain" id="PRO_5046979815" evidence="7">
    <location>
        <begin position="29"/>
        <end position="676"/>
    </location>
</feature>
<comment type="caution">
    <text evidence="10">The sequence shown here is derived from an EMBL/GenBank/DDBJ whole genome shotgun (WGS) entry which is preliminary data.</text>
</comment>
<feature type="transmembrane region" description="Helical" evidence="6">
    <location>
        <begin position="485"/>
        <end position="502"/>
    </location>
</feature>
<organism evidence="10 11">
    <name type="scientific">Xanthomonas chitinilytica</name>
    <dbReference type="NCBI Taxonomy" id="2989819"/>
    <lineage>
        <taxon>Bacteria</taxon>
        <taxon>Pseudomonadati</taxon>
        <taxon>Pseudomonadota</taxon>
        <taxon>Gammaproteobacteria</taxon>
        <taxon>Lysobacterales</taxon>
        <taxon>Lysobacteraceae</taxon>
        <taxon>Xanthomonas</taxon>
    </lineage>
</organism>
<keyword evidence="4 6" id="KW-1133">Transmembrane helix</keyword>
<sequence>MAPGRIFHALAHPLLWLLLCLPSSPAAAGEAIEADHVRIQWLAPEALGSGTERLGVHFEVDPEWHVYWLNPGDSGAAPRFDFAGNAQVGQILWPWPERLPIAHLTNIGYEGDVAYLFDLTPAPGSDRVELTLDLEWLVCKEDCIPGFGQLTLERPVADASRWPPQLLAVRDAFAARLPQPAAESPWRIESARQEGDGALVLAVEGPGQTAPRLYPGDGAFVSPAMPQATAVQGGWQLRFASNAGVAPPPRLGFVLVADERAWAFDVPLTQGASPSLPAVAGDGATALWVLLLLAFAGGVILNLMPCVFPVLAIKLFSLIGGGQDAAALRHRLREGLLYTAGVLATFAALGGLFLALRAGGAAVGWGFQLQSPAVVLALVLLFWVMALGFLGIFEFGHGLMRLAGKGGGGSFATGVLAVFVAAPCTGPFMGAALGASATLPAPQAMAIFVGLGAGLAAPFLLLAASPGLTRRLPRPGPWMDSLRQFLAFPLFATVLWLLWVLGRLGGDGGWLLGGGAILLVSFAIWLAKRSGRLWRWAALAVSALVLAIGIRQAPTLEPPQQQAPAQAQWQPYDGARIAQARAQGQAVFIDYTAAWCITCQVNKAVVLDTREVQALFEDNDVLRIRADWTRYDADITESLARLGRNSVPVYVFYPADGGEARMLPQILSADAIRELF</sequence>
<feature type="transmembrane region" description="Helical" evidence="6">
    <location>
        <begin position="508"/>
        <end position="526"/>
    </location>
</feature>
<proteinExistence type="predicted"/>
<comment type="subcellular location">
    <subcellularLocation>
        <location evidence="1">Membrane</location>
        <topology evidence="1">Multi-pass membrane protein</topology>
    </subcellularLocation>
</comment>
<dbReference type="InterPro" id="IPR003834">
    <property type="entry name" value="Cyt_c_assmbl_TM_dom"/>
</dbReference>
<dbReference type="InterPro" id="IPR036249">
    <property type="entry name" value="Thioredoxin-like_sf"/>
</dbReference>
<dbReference type="Pfam" id="PF13899">
    <property type="entry name" value="Thioredoxin_7"/>
    <property type="match status" value="1"/>
</dbReference>
<evidence type="ECO:0000313" key="10">
    <source>
        <dbReference type="EMBL" id="MCW4472672.1"/>
    </source>
</evidence>